<feature type="region of interest" description="Disordered" evidence="1">
    <location>
        <begin position="1"/>
        <end position="83"/>
    </location>
</feature>
<accession>A0A7R7DKJ5</accession>
<reference evidence="2 3" key="1">
    <citation type="submission" date="2020-08" db="EMBL/GenBank/DDBJ databases">
        <title>Whole genome shotgun sequence of Actinocatenispora thailandica NBRC 105041.</title>
        <authorList>
            <person name="Komaki H."/>
            <person name="Tamura T."/>
        </authorList>
    </citation>
    <scope>NUCLEOTIDE SEQUENCE [LARGE SCALE GENOMIC DNA]</scope>
    <source>
        <strain evidence="2 3">NBRC 105041</strain>
    </source>
</reference>
<dbReference type="AlphaFoldDB" id="A0A7R7DKJ5"/>
<gene>
    <name evidence="2" type="ORF">Athai_08780</name>
</gene>
<evidence type="ECO:0000313" key="3">
    <source>
        <dbReference type="Proteomes" id="UP000611640"/>
    </source>
</evidence>
<evidence type="ECO:0000256" key="1">
    <source>
        <dbReference type="SAM" id="MobiDB-lite"/>
    </source>
</evidence>
<keyword evidence="3" id="KW-1185">Reference proteome</keyword>
<dbReference type="KEGG" id="atl:Athai_08780"/>
<sequence length="83" mass="9688">MTAANREDHRHAGDRGSDQSRKSDQCRHHSMQCMNPFPPPLERSRTGKLDHDETTTDEITDRHTRQGTATPRTDATDRRHRRR</sequence>
<proteinExistence type="predicted"/>
<feature type="compositionally biased region" description="Basic and acidic residues" evidence="1">
    <location>
        <begin position="1"/>
        <end position="27"/>
    </location>
</feature>
<evidence type="ECO:0000313" key="2">
    <source>
        <dbReference type="EMBL" id="BCJ33375.1"/>
    </source>
</evidence>
<feature type="compositionally biased region" description="Basic and acidic residues" evidence="1">
    <location>
        <begin position="42"/>
        <end position="64"/>
    </location>
</feature>
<dbReference type="Proteomes" id="UP000611640">
    <property type="component" value="Chromosome"/>
</dbReference>
<protein>
    <submittedName>
        <fullName evidence="2">Uncharacterized protein</fullName>
    </submittedName>
</protein>
<name>A0A7R7DKJ5_9ACTN</name>
<dbReference type="EMBL" id="AP023355">
    <property type="protein sequence ID" value="BCJ33375.1"/>
    <property type="molecule type" value="Genomic_DNA"/>
</dbReference>
<organism evidence="2 3">
    <name type="scientific">Actinocatenispora thailandica</name>
    <dbReference type="NCBI Taxonomy" id="227318"/>
    <lineage>
        <taxon>Bacteria</taxon>
        <taxon>Bacillati</taxon>
        <taxon>Actinomycetota</taxon>
        <taxon>Actinomycetes</taxon>
        <taxon>Micromonosporales</taxon>
        <taxon>Micromonosporaceae</taxon>
        <taxon>Actinocatenispora</taxon>
    </lineage>
</organism>